<dbReference type="OrthoDB" id="550575at2759"/>
<dbReference type="AlphaFoldDB" id="A0A0S4JBW5"/>
<dbReference type="GO" id="GO:0031146">
    <property type="term" value="P:SCF-dependent proteasomal ubiquitin-dependent protein catabolic process"/>
    <property type="evidence" value="ECO:0007669"/>
    <property type="project" value="TreeGrafter"/>
</dbReference>
<name>A0A0S4JBW5_BODSA</name>
<dbReference type="InterPro" id="IPR032675">
    <property type="entry name" value="LRR_dom_sf"/>
</dbReference>
<dbReference type="SUPFAM" id="SSF52047">
    <property type="entry name" value="RNI-like"/>
    <property type="match status" value="1"/>
</dbReference>
<gene>
    <name evidence="3" type="ORF">BSAL_10315</name>
</gene>
<feature type="region of interest" description="Disordered" evidence="1">
    <location>
        <begin position="97"/>
        <end position="134"/>
    </location>
</feature>
<dbReference type="VEuPathDB" id="TriTrypDB:BSAL_10315"/>
<dbReference type="Proteomes" id="UP000051952">
    <property type="component" value="Unassembled WGS sequence"/>
</dbReference>
<keyword evidence="4" id="KW-1185">Reference proteome</keyword>
<dbReference type="PANTHER" id="PTHR13318">
    <property type="entry name" value="PARTNER OF PAIRED, ISOFORM B-RELATED"/>
    <property type="match status" value="1"/>
</dbReference>
<feature type="compositionally biased region" description="Basic and acidic residues" evidence="1">
    <location>
        <begin position="404"/>
        <end position="425"/>
    </location>
</feature>
<accession>A0A0S4JBW5</accession>
<feature type="region of interest" description="Disordered" evidence="1">
    <location>
        <begin position="400"/>
        <end position="435"/>
    </location>
</feature>
<keyword evidence="3" id="KW-0675">Receptor</keyword>
<feature type="compositionally biased region" description="Polar residues" evidence="1">
    <location>
        <begin position="111"/>
        <end position="133"/>
    </location>
</feature>
<evidence type="ECO:0000259" key="2">
    <source>
        <dbReference type="Pfam" id="PF25372"/>
    </source>
</evidence>
<dbReference type="Pfam" id="PF25372">
    <property type="entry name" value="DUF7885"/>
    <property type="match status" value="1"/>
</dbReference>
<dbReference type="EMBL" id="CYKH01001528">
    <property type="protein sequence ID" value="CUG87476.1"/>
    <property type="molecule type" value="Genomic_DNA"/>
</dbReference>
<proteinExistence type="predicted"/>
<evidence type="ECO:0000313" key="3">
    <source>
        <dbReference type="EMBL" id="CUG87476.1"/>
    </source>
</evidence>
<protein>
    <submittedName>
        <fullName evidence="3">Receptor-type protein kinase, putative</fullName>
    </submittedName>
</protein>
<sequence length="902" mass="96853">MSVNGAFPYVPCPTLDQQYSQKVVGPTPFSSAKLANSSFESPSLTLARSTNSVGGGGANRPSKNVMGCNMSFPAGLRSISKKSSTIRESRSISNIFVRADGKDGSRRPGTAGSNNTSSGKSLAHPSTQVQVPNSVWEAPPQTFRKNHQSGALHEEQKLPRDTLHPLLSALQAGENAKSALSNPTVGYLANASRKGPPCDAHKQQVSTSGASPSGGGASFAVDGDDEDDDLALQVSRRAKQISHRGDLRTYAGRTFSAIGGFHDPDVYATTVVETAATQPQSLTALAAKALASALHDYPSHAIPANVTASVRQRPLPNSGPKGGNTNRNQWTGLHDIFNPVIPPPQAFRNLSSDVKEVLMVRERDCRHRLHKILADKHEVLQPPPCEAEEGMPIDVIPEGVASQRARDEASRKVSDVEKSRKKTEADPEDLDELADGELDPISALGGDGATLSLWLTAVRRCGAGSRIQPEDNIPMETHPAHATVLNKKLKVLTPQLISMHTSMSYSAQPDTRLSGTGIAMGDTQGQMKPPSASSFLGAKATIQVTQYSDLQTTPGNAFAFDSERFVTLLSDKGEEVEQLFLEGCAWLSNHAIAAIGRYCVNLRLLNLQDCPQLTDETLTEIADTCRRLAYLNVSGCVQLTGQPFASLLRNCTDLHTLCMSGLSQIDEEAELAFVSLRYVPKLSVLDISYCTNITDAVLAYAAQNCRTLRMVDLSGCSRLTDSAIASIGCSCSHLESLRLKICSQFTAQGLSRLTVAPRNLSSLDLGGLTQLTPKMLEEILKGAPRLRSLSISGCTLLDDSGVGHITAYCKSLKSLNISSCSGISMASCMELVHELIGLRWLIVSESSISNAEVVMLSALRESCRIIRNQFRPQPKPTYVAYFIPEAAKKKKPVDPKAAKGKK</sequence>
<keyword evidence="3" id="KW-0808">Transferase</keyword>
<keyword evidence="3" id="KW-0418">Kinase</keyword>
<dbReference type="InterPro" id="IPR006553">
    <property type="entry name" value="Leu-rich_rpt_Cys-con_subtyp"/>
</dbReference>
<dbReference type="GO" id="GO:0019005">
    <property type="term" value="C:SCF ubiquitin ligase complex"/>
    <property type="evidence" value="ECO:0007669"/>
    <property type="project" value="TreeGrafter"/>
</dbReference>
<dbReference type="GO" id="GO:0016301">
    <property type="term" value="F:kinase activity"/>
    <property type="evidence" value="ECO:0007669"/>
    <property type="project" value="UniProtKB-KW"/>
</dbReference>
<evidence type="ECO:0000313" key="4">
    <source>
        <dbReference type="Proteomes" id="UP000051952"/>
    </source>
</evidence>
<evidence type="ECO:0000256" key="1">
    <source>
        <dbReference type="SAM" id="MobiDB-lite"/>
    </source>
</evidence>
<feature type="domain" description="F-box/LRR-repeat protein 15-like leucin rich repeat" evidence="2">
    <location>
        <begin position="674"/>
        <end position="849"/>
    </location>
</feature>
<reference evidence="4" key="1">
    <citation type="submission" date="2015-09" db="EMBL/GenBank/DDBJ databases">
        <authorList>
            <consortium name="Pathogen Informatics"/>
        </authorList>
    </citation>
    <scope>NUCLEOTIDE SEQUENCE [LARGE SCALE GENOMIC DNA]</scope>
    <source>
        <strain evidence="4">Lake Konstanz</strain>
    </source>
</reference>
<organism evidence="3 4">
    <name type="scientific">Bodo saltans</name>
    <name type="common">Flagellated protozoan</name>
    <dbReference type="NCBI Taxonomy" id="75058"/>
    <lineage>
        <taxon>Eukaryota</taxon>
        <taxon>Discoba</taxon>
        <taxon>Euglenozoa</taxon>
        <taxon>Kinetoplastea</taxon>
        <taxon>Metakinetoplastina</taxon>
        <taxon>Eubodonida</taxon>
        <taxon>Bodonidae</taxon>
        <taxon>Bodo</taxon>
    </lineage>
</organism>
<dbReference type="Gene3D" id="3.80.10.10">
    <property type="entry name" value="Ribonuclease Inhibitor"/>
    <property type="match status" value="2"/>
</dbReference>
<feature type="compositionally biased region" description="Acidic residues" evidence="1">
    <location>
        <begin position="426"/>
        <end position="435"/>
    </location>
</feature>
<dbReference type="SMART" id="SM00367">
    <property type="entry name" value="LRR_CC"/>
    <property type="match status" value="10"/>
</dbReference>
<feature type="region of interest" description="Disordered" evidence="1">
    <location>
        <begin position="187"/>
        <end position="225"/>
    </location>
</feature>
<dbReference type="InterPro" id="IPR057207">
    <property type="entry name" value="FBXL15_LRR"/>
</dbReference>